<keyword evidence="2" id="KW-1185">Reference proteome</keyword>
<sequence>MCDLKYIKIYFVYIIQNCLEFLPPLDELDFGSNNGTHLKSNDGCYDKRHTSVYPAYTDKSFCLTSFKLLSRVLTFFKL</sequence>
<protein>
    <submittedName>
        <fullName evidence="1">Uncharacterized protein</fullName>
    </submittedName>
</protein>
<evidence type="ECO:0000313" key="1">
    <source>
        <dbReference type="EMBL" id="CAH1969784.1"/>
    </source>
</evidence>
<comment type="caution">
    <text evidence="1">The sequence shown here is derived from an EMBL/GenBank/DDBJ whole genome shotgun (WGS) entry which is preliminary data.</text>
</comment>
<dbReference type="AlphaFoldDB" id="A0A9P0P706"/>
<gene>
    <name evidence="1" type="ORF">ACAOBT_LOCUS8552</name>
</gene>
<accession>A0A9P0P706</accession>
<organism evidence="1 2">
    <name type="scientific">Acanthoscelides obtectus</name>
    <name type="common">Bean weevil</name>
    <name type="synonym">Bruchus obtectus</name>
    <dbReference type="NCBI Taxonomy" id="200917"/>
    <lineage>
        <taxon>Eukaryota</taxon>
        <taxon>Metazoa</taxon>
        <taxon>Ecdysozoa</taxon>
        <taxon>Arthropoda</taxon>
        <taxon>Hexapoda</taxon>
        <taxon>Insecta</taxon>
        <taxon>Pterygota</taxon>
        <taxon>Neoptera</taxon>
        <taxon>Endopterygota</taxon>
        <taxon>Coleoptera</taxon>
        <taxon>Polyphaga</taxon>
        <taxon>Cucujiformia</taxon>
        <taxon>Chrysomeloidea</taxon>
        <taxon>Chrysomelidae</taxon>
        <taxon>Bruchinae</taxon>
        <taxon>Bruchini</taxon>
        <taxon>Acanthoscelides</taxon>
    </lineage>
</organism>
<proteinExistence type="predicted"/>
<evidence type="ECO:0000313" key="2">
    <source>
        <dbReference type="Proteomes" id="UP001152888"/>
    </source>
</evidence>
<name>A0A9P0P706_ACAOB</name>
<reference evidence="1" key="1">
    <citation type="submission" date="2022-03" db="EMBL/GenBank/DDBJ databases">
        <authorList>
            <person name="Sayadi A."/>
        </authorList>
    </citation>
    <scope>NUCLEOTIDE SEQUENCE</scope>
</reference>
<dbReference type="EMBL" id="CAKOFQ010006766">
    <property type="protein sequence ID" value="CAH1969784.1"/>
    <property type="molecule type" value="Genomic_DNA"/>
</dbReference>
<dbReference type="Proteomes" id="UP001152888">
    <property type="component" value="Unassembled WGS sequence"/>
</dbReference>